<dbReference type="EMBL" id="VOPW01000001">
    <property type="protein sequence ID" value="TXC66060.1"/>
    <property type="molecule type" value="Genomic_DNA"/>
</dbReference>
<reference evidence="2 3" key="1">
    <citation type="submission" date="2019-08" db="EMBL/GenBank/DDBJ databases">
        <authorList>
            <person name="Khan S.A."/>
            <person name="Jeon C.O."/>
            <person name="Jeong S.E."/>
        </authorList>
    </citation>
    <scope>NUCLEOTIDE SEQUENCE [LARGE SCALE GENOMIC DNA]</scope>
    <source>
        <strain evidence="3">IMCC1728</strain>
    </source>
</reference>
<comment type="caution">
    <text evidence="2">The sequence shown here is derived from an EMBL/GenBank/DDBJ whole genome shotgun (WGS) entry which is preliminary data.</text>
</comment>
<evidence type="ECO:0000256" key="1">
    <source>
        <dbReference type="SAM" id="MobiDB-lite"/>
    </source>
</evidence>
<dbReference type="Proteomes" id="UP000321832">
    <property type="component" value="Unassembled WGS sequence"/>
</dbReference>
<evidence type="ECO:0000313" key="2">
    <source>
        <dbReference type="EMBL" id="TXC66060.1"/>
    </source>
</evidence>
<keyword evidence="3" id="KW-1185">Reference proteome</keyword>
<name>A0A5C6U0J7_9BURK</name>
<dbReference type="InterPro" id="IPR016035">
    <property type="entry name" value="Acyl_Trfase/lysoPLipase"/>
</dbReference>
<dbReference type="Gene3D" id="3.40.1090.10">
    <property type="entry name" value="Cytosolic phospholipase A2 catalytic domain"/>
    <property type="match status" value="1"/>
</dbReference>
<sequence length="670" mass="73613">MHTPREPGGGSETAYRAAAGEPDWTELSATRGFGLALSGGGSKASAFAMGVLAGLNDAGMLVGRAQSEPDQKKTPRVEIISSVSGGGYSAYWLFSQLAHFERSGESSIDRYLNAMFLDCLTAQREGTEPYFSDVVKAALERGFRCDSSRRYALKPIDLPTSVGPLAMFKPQNRFQFHLRCGQDILQPGECSAYTTTEERASTLSAHSQLLVSTLGLAVPHHFANSLFDWGVNLAPSRKAYRDGMGLTYGAVPTQDYAVRVLETDKNGKPTLRMDVACPSKEESPDTALMLRGCFRNTEGRPEPDALKFSELAALWSRGRNGQGPHSPFWVIQSTAAGYRGISGVFSYAFRDVPNDTFEFTPLGFGSRRFGFVKGHLEGFDALEATTSAAAFLDSAQSSLGNRLARPALNSAQYLLNANWGTDIPNYSVGDGRRRLHQALPFPLNTVDSLAESLFAGTSEKRDRIRSTWIRLLDGGNADNTGLFALLRRGVRAAVLSDAAHDARVFDDLCVLRLQLLASETEVAGAPNPNPLYLHVPALTKFGEHCLQHTEKERGYSFWEEWPTNSSALLACISKSRDDTDCQFDDKTVMRIVVLKPHLNLQHAYNEAFGESKALPARVIRRCQYQGRLFTETSNPDTPPPLCDEKCAAIELPCEVAYYYRRDGDVHSLKR</sequence>
<feature type="region of interest" description="Disordered" evidence="1">
    <location>
        <begin position="1"/>
        <end position="21"/>
    </location>
</feature>
<protein>
    <submittedName>
        <fullName evidence="2">Patatin-like phospholipase family protein</fullName>
    </submittedName>
</protein>
<dbReference type="AlphaFoldDB" id="A0A5C6U0J7"/>
<proteinExistence type="predicted"/>
<dbReference type="SUPFAM" id="SSF52151">
    <property type="entry name" value="FabD/lysophospholipase-like"/>
    <property type="match status" value="1"/>
</dbReference>
<accession>A0A5C6U0J7</accession>
<evidence type="ECO:0000313" key="3">
    <source>
        <dbReference type="Proteomes" id="UP000321832"/>
    </source>
</evidence>
<gene>
    <name evidence="2" type="ORF">FSC37_09435</name>
</gene>
<organism evidence="2 3">
    <name type="scientific">Piscinibacter aquaticus</name>
    <dbReference type="NCBI Taxonomy" id="392597"/>
    <lineage>
        <taxon>Bacteria</taxon>
        <taxon>Pseudomonadati</taxon>
        <taxon>Pseudomonadota</taxon>
        <taxon>Betaproteobacteria</taxon>
        <taxon>Burkholderiales</taxon>
        <taxon>Sphaerotilaceae</taxon>
        <taxon>Piscinibacter</taxon>
    </lineage>
</organism>